<dbReference type="HOGENOM" id="CLU_044643_0_0_1"/>
<feature type="region of interest" description="Disordered" evidence="1">
    <location>
        <begin position="134"/>
        <end position="222"/>
    </location>
</feature>
<organism evidence="3 4">
    <name type="scientific">Drosophila willistoni</name>
    <name type="common">Fruit fly</name>
    <dbReference type="NCBI Taxonomy" id="7260"/>
    <lineage>
        <taxon>Eukaryota</taxon>
        <taxon>Metazoa</taxon>
        <taxon>Ecdysozoa</taxon>
        <taxon>Arthropoda</taxon>
        <taxon>Hexapoda</taxon>
        <taxon>Insecta</taxon>
        <taxon>Pterygota</taxon>
        <taxon>Neoptera</taxon>
        <taxon>Endopterygota</taxon>
        <taxon>Diptera</taxon>
        <taxon>Brachycera</taxon>
        <taxon>Muscomorpha</taxon>
        <taxon>Ephydroidea</taxon>
        <taxon>Drosophilidae</taxon>
        <taxon>Drosophila</taxon>
        <taxon>Sophophora</taxon>
    </lineage>
</organism>
<feature type="compositionally biased region" description="Low complexity" evidence="1">
    <location>
        <begin position="169"/>
        <end position="178"/>
    </location>
</feature>
<dbReference type="OMA" id="LVVICAR"/>
<gene>
    <name evidence="3" type="primary">Dwil\GK19786</name>
    <name evidence="3" type="ORF">Dwil_GK19786</name>
</gene>
<feature type="compositionally biased region" description="Acidic residues" evidence="1">
    <location>
        <begin position="188"/>
        <end position="198"/>
    </location>
</feature>
<dbReference type="OrthoDB" id="8067572at2759"/>
<dbReference type="eggNOG" id="ENOG502TD5T">
    <property type="taxonomic scope" value="Eukaryota"/>
</dbReference>
<dbReference type="EMBL" id="CH963851">
    <property type="protein sequence ID" value="EDW75269.1"/>
    <property type="molecule type" value="Genomic_DNA"/>
</dbReference>
<evidence type="ECO:0008006" key="5">
    <source>
        <dbReference type="Google" id="ProtNLM"/>
    </source>
</evidence>
<feature type="compositionally biased region" description="Polar residues" evidence="1">
    <location>
        <begin position="59"/>
        <end position="70"/>
    </location>
</feature>
<accession>B4MT30</accession>
<reference evidence="3 4" key="1">
    <citation type="journal article" date="2007" name="Nature">
        <title>Evolution of genes and genomes on the Drosophila phylogeny.</title>
        <authorList>
            <consortium name="Drosophila 12 Genomes Consortium"/>
            <person name="Clark A.G."/>
            <person name="Eisen M.B."/>
            <person name="Smith D.R."/>
            <person name="Bergman C.M."/>
            <person name="Oliver B."/>
            <person name="Markow T.A."/>
            <person name="Kaufman T.C."/>
            <person name="Kellis M."/>
            <person name="Gelbart W."/>
            <person name="Iyer V.N."/>
            <person name="Pollard D.A."/>
            <person name="Sackton T.B."/>
            <person name="Larracuente A.M."/>
            <person name="Singh N.D."/>
            <person name="Abad J.P."/>
            <person name="Abt D.N."/>
            <person name="Adryan B."/>
            <person name="Aguade M."/>
            <person name="Akashi H."/>
            <person name="Anderson W.W."/>
            <person name="Aquadro C.F."/>
            <person name="Ardell D.H."/>
            <person name="Arguello R."/>
            <person name="Artieri C.G."/>
            <person name="Barbash D.A."/>
            <person name="Barker D."/>
            <person name="Barsanti P."/>
            <person name="Batterham P."/>
            <person name="Batzoglou S."/>
            <person name="Begun D."/>
            <person name="Bhutkar A."/>
            <person name="Blanco E."/>
            <person name="Bosak S.A."/>
            <person name="Bradley R.K."/>
            <person name="Brand A.D."/>
            <person name="Brent M.R."/>
            <person name="Brooks A.N."/>
            <person name="Brown R.H."/>
            <person name="Butlin R.K."/>
            <person name="Caggese C."/>
            <person name="Calvi B.R."/>
            <person name="Bernardo de Carvalho A."/>
            <person name="Caspi A."/>
            <person name="Castrezana S."/>
            <person name="Celniker S.E."/>
            <person name="Chang J.L."/>
            <person name="Chapple C."/>
            <person name="Chatterji S."/>
            <person name="Chinwalla A."/>
            <person name="Civetta A."/>
            <person name="Clifton S.W."/>
            <person name="Comeron J.M."/>
            <person name="Costello J.C."/>
            <person name="Coyne J.A."/>
            <person name="Daub J."/>
            <person name="David R.G."/>
            <person name="Delcher A.L."/>
            <person name="Delehaunty K."/>
            <person name="Do C.B."/>
            <person name="Ebling H."/>
            <person name="Edwards K."/>
            <person name="Eickbush T."/>
            <person name="Evans J.D."/>
            <person name="Filipski A."/>
            <person name="Findeiss S."/>
            <person name="Freyhult E."/>
            <person name="Fulton L."/>
            <person name="Fulton R."/>
            <person name="Garcia A.C."/>
            <person name="Gardiner A."/>
            <person name="Garfield D.A."/>
            <person name="Garvin B.E."/>
            <person name="Gibson G."/>
            <person name="Gilbert D."/>
            <person name="Gnerre S."/>
            <person name="Godfrey J."/>
            <person name="Good R."/>
            <person name="Gotea V."/>
            <person name="Gravely B."/>
            <person name="Greenberg A.J."/>
            <person name="Griffiths-Jones S."/>
            <person name="Gross S."/>
            <person name="Guigo R."/>
            <person name="Gustafson E.A."/>
            <person name="Haerty W."/>
            <person name="Hahn M.W."/>
            <person name="Halligan D.L."/>
            <person name="Halpern A.L."/>
            <person name="Halter G.M."/>
            <person name="Han M.V."/>
            <person name="Heger A."/>
            <person name="Hillier L."/>
            <person name="Hinrichs A.S."/>
            <person name="Holmes I."/>
            <person name="Hoskins R.A."/>
            <person name="Hubisz M.J."/>
            <person name="Hultmark D."/>
            <person name="Huntley M.A."/>
            <person name="Jaffe D.B."/>
            <person name="Jagadeeshan S."/>
            <person name="Jeck W.R."/>
            <person name="Johnson J."/>
            <person name="Jones C.D."/>
            <person name="Jordan W.C."/>
            <person name="Karpen G.H."/>
            <person name="Kataoka E."/>
            <person name="Keightley P.D."/>
            <person name="Kheradpour P."/>
            <person name="Kirkness E.F."/>
            <person name="Koerich L.B."/>
            <person name="Kristiansen K."/>
            <person name="Kudrna D."/>
            <person name="Kulathinal R.J."/>
            <person name="Kumar S."/>
            <person name="Kwok R."/>
            <person name="Lander E."/>
            <person name="Langley C.H."/>
            <person name="Lapoint R."/>
            <person name="Lazzaro B.P."/>
            <person name="Lee S.J."/>
            <person name="Levesque L."/>
            <person name="Li R."/>
            <person name="Lin C.F."/>
            <person name="Lin M.F."/>
            <person name="Lindblad-Toh K."/>
            <person name="Llopart A."/>
            <person name="Long M."/>
            <person name="Low L."/>
            <person name="Lozovsky E."/>
            <person name="Lu J."/>
            <person name="Luo M."/>
            <person name="Machado C.A."/>
            <person name="Makalowski W."/>
            <person name="Marzo M."/>
            <person name="Matsuda M."/>
            <person name="Matzkin L."/>
            <person name="McAllister B."/>
            <person name="McBride C.S."/>
            <person name="McKernan B."/>
            <person name="McKernan K."/>
            <person name="Mendez-Lago M."/>
            <person name="Minx P."/>
            <person name="Mollenhauer M.U."/>
            <person name="Montooth K."/>
            <person name="Mount S.M."/>
            <person name="Mu X."/>
            <person name="Myers E."/>
            <person name="Negre B."/>
            <person name="Newfeld S."/>
            <person name="Nielsen R."/>
            <person name="Noor M.A."/>
            <person name="O'Grady P."/>
            <person name="Pachter L."/>
            <person name="Papaceit M."/>
            <person name="Parisi M.J."/>
            <person name="Parisi M."/>
            <person name="Parts L."/>
            <person name="Pedersen J.S."/>
            <person name="Pesole G."/>
            <person name="Phillippy A.M."/>
            <person name="Ponting C.P."/>
            <person name="Pop M."/>
            <person name="Porcelli D."/>
            <person name="Powell J.R."/>
            <person name="Prohaska S."/>
            <person name="Pruitt K."/>
            <person name="Puig M."/>
            <person name="Quesneville H."/>
            <person name="Ram K.R."/>
            <person name="Rand D."/>
            <person name="Rasmussen M.D."/>
            <person name="Reed L.K."/>
            <person name="Reenan R."/>
            <person name="Reily A."/>
            <person name="Remington K.A."/>
            <person name="Rieger T.T."/>
            <person name="Ritchie M.G."/>
            <person name="Robin C."/>
            <person name="Rogers Y.H."/>
            <person name="Rohde C."/>
            <person name="Rozas J."/>
            <person name="Rubenfield M.J."/>
            <person name="Ruiz A."/>
            <person name="Russo S."/>
            <person name="Salzberg S.L."/>
            <person name="Sanchez-Gracia A."/>
            <person name="Saranga D.J."/>
            <person name="Sato H."/>
            <person name="Schaeffer S.W."/>
            <person name="Schatz M.C."/>
            <person name="Schlenke T."/>
            <person name="Schwartz R."/>
            <person name="Segarra C."/>
            <person name="Singh R.S."/>
            <person name="Sirot L."/>
            <person name="Sirota M."/>
            <person name="Sisneros N.B."/>
            <person name="Smith C.D."/>
            <person name="Smith T.F."/>
            <person name="Spieth J."/>
            <person name="Stage D.E."/>
            <person name="Stark A."/>
            <person name="Stephan W."/>
            <person name="Strausberg R.L."/>
            <person name="Strempel S."/>
            <person name="Sturgill D."/>
            <person name="Sutton G."/>
            <person name="Sutton G.G."/>
            <person name="Tao W."/>
            <person name="Teichmann S."/>
            <person name="Tobari Y.N."/>
            <person name="Tomimura Y."/>
            <person name="Tsolas J.M."/>
            <person name="Valente V.L."/>
            <person name="Venter E."/>
            <person name="Venter J.C."/>
            <person name="Vicario S."/>
            <person name="Vieira F.G."/>
            <person name="Vilella A.J."/>
            <person name="Villasante A."/>
            <person name="Walenz B."/>
            <person name="Wang J."/>
            <person name="Wasserman M."/>
            <person name="Watts T."/>
            <person name="Wilson D."/>
            <person name="Wilson R.K."/>
            <person name="Wing R.A."/>
            <person name="Wolfner M.F."/>
            <person name="Wong A."/>
            <person name="Wong G.K."/>
            <person name="Wu C.I."/>
            <person name="Wu G."/>
            <person name="Yamamoto D."/>
            <person name="Yang H.P."/>
            <person name="Yang S.P."/>
            <person name="Yorke J.A."/>
            <person name="Yoshida K."/>
            <person name="Zdobnov E."/>
            <person name="Zhang P."/>
            <person name="Zhang Y."/>
            <person name="Zimin A.V."/>
            <person name="Baldwin J."/>
            <person name="Abdouelleil A."/>
            <person name="Abdulkadir J."/>
            <person name="Abebe A."/>
            <person name="Abera B."/>
            <person name="Abreu J."/>
            <person name="Acer S.C."/>
            <person name="Aftuck L."/>
            <person name="Alexander A."/>
            <person name="An P."/>
            <person name="Anderson E."/>
            <person name="Anderson S."/>
            <person name="Arachi H."/>
            <person name="Azer M."/>
            <person name="Bachantsang P."/>
            <person name="Barry A."/>
            <person name="Bayul T."/>
            <person name="Berlin A."/>
            <person name="Bessette D."/>
            <person name="Bloom T."/>
            <person name="Blye J."/>
            <person name="Boguslavskiy L."/>
            <person name="Bonnet C."/>
            <person name="Boukhgalter B."/>
            <person name="Bourzgui I."/>
            <person name="Brown A."/>
            <person name="Cahill P."/>
            <person name="Channer S."/>
            <person name="Cheshatsang Y."/>
            <person name="Chuda L."/>
            <person name="Citroen M."/>
            <person name="Collymore A."/>
            <person name="Cooke P."/>
            <person name="Costello M."/>
            <person name="D'Aco K."/>
            <person name="Daza R."/>
            <person name="De Haan G."/>
            <person name="DeGray S."/>
            <person name="DeMaso C."/>
            <person name="Dhargay N."/>
            <person name="Dooley K."/>
            <person name="Dooley E."/>
            <person name="Doricent M."/>
            <person name="Dorje P."/>
            <person name="Dorjee K."/>
            <person name="Dupes A."/>
            <person name="Elong R."/>
            <person name="Falk J."/>
            <person name="Farina A."/>
            <person name="Faro S."/>
            <person name="Ferguson D."/>
            <person name="Fisher S."/>
            <person name="Foley C.D."/>
            <person name="Franke A."/>
            <person name="Friedrich D."/>
            <person name="Gadbois L."/>
            <person name="Gearin G."/>
            <person name="Gearin C.R."/>
            <person name="Giannoukos G."/>
            <person name="Goode T."/>
            <person name="Graham J."/>
            <person name="Grandbois E."/>
            <person name="Grewal S."/>
            <person name="Gyaltsen K."/>
            <person name="Hafez N."/>
            <person name="Hagos B."/>
            <person name="Hall J."/>
            <person name="Henson C."/>
            <person name="Hollinger A."/>
            <person name="Honan T."/>
            <person name="Huard M.D."/>
            <person name="Hughes L."/>
            <person name="Hurhula B."/>
            <person name="Husby M.E."/>
            <person name="Kamat A."/>
            <person name="Kanga B."/>
            <person name="Kashin S."/>
            <person name="Khazanovich D."/>
            <person name="Kisner P."/>
            <person name="Lance K."/>
            <person name="Lara M."/>
            <person name="Lee W."/>
            <person name="Lennon N."/>
            <person name="Letendre F."/>
            <person name="LeVine R."/>
            <person name="Lipovsky A."/>
            <person name="Liu X."/>
            <person name="Liu J."/>
            <person name="Liu S."/>
            <person name="Lokyitsang T."/>
            <person name="Lokyitsang Y."/>
            <person name="Lubonja R."/>
            <person name="Lui A."/>
            <person name="MacDonald P."/>
            <person name="Magnisalis V."/>
            <person name="Maru K."/>
            <person name="Matthews C."/>
            <person name="McCusker W."/>
            <person name="McDonough S."/>
            <person name="Mehta T."/>
            <person name="Meldrim J."/>
            <person name="Meneus L."/>
            <person name="Mihai O."/>
            <person name="Mihalev A."/>
            <person name="Mihova T."/>
            <person name="Mittelman R."/>
            <person name="Mlenga V."/>
            <person name="Montmayeur A."/>
            <person name="Mulrain L."/>
            <person name="Navidi A."/>
            <person name="Naylor J."/>
            <person name="Negash T."/>
            <person name="Nguyen T."/>
            <person name="Nguyen N."/>
            <person name="Nicol R."/>
            <person name="Norbu C."/>
            <person name="Norbu N."/>
            <person name="Novod N."/>
            <person name="O'Neill B."/>
            <person name="Osman S."/>
            <person name="Markiewicz E."/>
            <person name="Oyono O.L."/>
            <person name="Patti C."/>
            <person name="Phunkhang P."/>
            <person name="Pierre F."/>
            <person name="Priest M."/>
            <person name="Raghuraman S."/>
            <person name="Rege F."/>
            <person name="Reyes R."/>
            <person name="Rise C."/>
            <person name="Rogov P."/>
            <person name="Ross K."/>
            <person name="Ryan E."/>
            <person name="Settipalli S."/>
            <person name="Shea T."/>
            <person name="Sherpa N."/>
            <person name="Shi L."/>
            <person name="Shih D."/>
            <person name="Sparrow T."/>
            <person name="Spaulding J."/>
            <person name="Stalker J."/>
            <person name="Stange-Thomann N."/>
            <person name="Stavropoulos S."/>
            <person name="Stone C."/>
            <person name="Strader C."/>
            <person name="Tesfaye S."/>
            <person name="Thomson T."/>
            <person name="Thoulutsang Y."/>
            <person name="Thoulutsang D."/>
            <person name="Topham K."/>
            <person name="Topping I."/>
            <person name="Tsamla T."/>
            <person name="Vassiliev H."/>
            <person name="Vo A."/>
            <person name="Wangchuk T."/>
            <person name="Wangdi T."/>
            <person name="Weiand M."/>
            <person name="Wilkinson J."/>
            <person name="Wilson A."/>
            <person name="Yadav S."/>
            <person name="Young G."/>
            <person name="Yu Q."/>
            <person name="Zembek L."/>
            <person name="Zhong D."/>
            <person name="Zimmer A."/>
            <person name="Zwirko Z."/>
            <person name="Jaffe D.B."/>
            <person name="Alvarez P."/>
            <person name="Brockman W."/>
            <person name="Butler J."/>
            <person name="Chin C."/>
            <person name="Gnerre S."/>
            <person name="Grabherr M."/>
            <person name="Kleber M."/>
            <person name="Mauceli E."/>
            <person name="MacCallum I."/>
        </authorList>
    </citation>
    <scope>NUCLEOTIDE SEQUENCE [LARGE SCALE GENOMIC DNA]</scope>
    <source>
        <strain evidence="4">Tucson 14030-0811.24</strain>
    </source>
</reference>
<protein>
    <recommendedName>
        <fullName evidence="5">DUF4794 domain-containing protein</fullName>
    </recommendedName>
</protein>
<keyword evidence="2" id="KW-0732">Signal</keyword>
<dbReference type="PhylomeDB" id="B4MT30"/>
<dbReference type="InParanoid" id="B4MT30"/>
<evidence type="ECO:0000256" key="1">
    <source>
        <dbReference type="SAM" id="MobiDB-lite"/>
    </source>
</evidence>
<dbReference type="Proteomes" id="UP000007798">
    <property type="component" value="Unassembled WGS sequence"/>
</dbReference>
<feature type="region of interest" description="Disordered" evidence="1">
    <location>
        <begin position="59"/>
        <end position="113"/>
    </location>
</feature>
<name>B4MT30_DROWI</name>
<feature type="chain" id="PRO_5002815672" description="DUF4794 domain-containing protein" evidence="2">
    <location>
        <begin position="21"/>
        <end position="326"/>
    </location>
</feature>
<proteinExistence type="predicted"/>
<feature type="compositionally biased region" description="Basic and acidic residues" evidence="1">
    <location>
        <begin position="88"/>
        <end position="106"/>
    </location>
</feature>
<evidence type="ECO:0000313" key="3">
    <source>
        <dbReference type="EMBL" id="EDW75269.1"/>
    </source>
</evidence>
<keyword evidence="4" id="KW-1185">Reference proteome</keyword>
<evidence type="ECO:0000256" key="2">
    <source>
        <dbReference type="SAM" id="SignalP"/>
    </source>
</evidence>
<feature type="compositionally biased region" description="Basic and acidic residues" evidence="1">
    <location>
        <begin position="72"/>
        <end position="81"/>
    </location>
</feature>
<sequence length="326" mass="37080">MSSFQIWAILLPMVVTLILAKALPIEPESESSTPLEMERQRIDCKLTFDAMTMDSLVQPNSECTGLSTEAPQPEHEEKGKVESVTNKPESENDKNEPEIQTEREQRSLMSSMDSQPIYELQLVVWPTDDIEDGDDFNPPLTTTTTRRTPITTTTRNPRRPTIRTSTMKTPSTSFTSTVPPSPRPPAMDFEEENLDNFYDELPPTATISPPPPPPPAAADTSHPWPTESNIYVVEDYHVVHPNGTTVYKIVLSNGFVNYKKIYTKIGKDDEVINVQKGYYTIPIPGLKNQFRTHYYIADERGYNVYKIVQSYHQPERDNNLHYKAKN</sequence>
<feature type="compositionally biased region" description="Low complexity" evidence="1">
    <location>
        <begin position="137"/>
        <end position="155"/>
    </location>
</feature>
<dbReference type="KEGG" id="dwi:6641172"/>
<dbReference type="AlphaFoldDB" id="B4MT30"/>
<feature type="signal peptide" evidence="2">
    <location>
        <begin position="1"/>
        <end position="20"/>
    </location>
</feature>
<evidence type="ECO:0000313" key="4">
    <source>
        <dbReference type="Proteomes" id="UP000007798"/>
    </source>
</evidence>